<dbReference type="Pfam" id="PF07136">
    <property type="entry name" value="DUF1385"/>
    <property type="match status" value="1"/>
</dbReference>
<feature type="transmembrane region" description="Helical" evidence="1">
    <location>
        <begin position="222"/>
        <end position="240"/>
    </location>
</feature>
<reference evidence="2 3" key="1">
    <citation type="submission" date="2019-03" db="EMBL/GenBank/DDBJ databases">
        <title>Genomic Encyclopedia of Type Strains, Phase IV (KMG-IV): sequencing the most valuable type-strain genomes for metagenomic binning, comparative biology and taxonomic classification.</title>
        <authorList>
            <person name="Goeker M."/>
        </authorList>
    </citation>
    <scope>NUCLEOTIDE SEQUENCE [LARGE SCALE GENOMIC DNA]</scope>
    <source>
        <strain evidence="2 3">DSM 23802</strain>
    </source>
</reference>
<dbReference type="Proteomes" id="UP000295788">
    <property type="component" value="Unassembled WGS sequence"/>
</dbReference>
<dbReference type="InterPro" id="IPR010787">
    <property type="entry name" value="DUF1385"/>
</dbReference>
<evidence type="ECO:0000256" key="1">
    <source>
        <dbReference type="SAM" id="Phobius"/>
    </source>
</evidence>
<evidence type="ECO:0000313" key="3">
    <source>
        <dbReference type="Proteomes" id="UP000295788"/>
    </source>
</evidence>
<keyword evidence="1" id="KW-0472">Membrane</keyword>
<keyword evidence="1" id="KW-1133">Transmembrane helix</keyword>
<feature type="transmembrane region" description="Helical" evidence="1">
    <location>
        <begin position="87"/>
        <end position="112"/>
    </location>
</feature>
<feature type="transmembrane region" description="Helical" evidence="1">
    <location>
        <begin position="194"/>
        <end position="216"/>
    </location>
</feature>
<proteinExistence type="predicted"/>
<evidence type="ECO:0000313" key="2">
    <source>
        <dbReference type="EMBL" id="TCS84014.1"/>
    </source>
</evidence>
<dbReference type="PANTHER" id="PTHR42867:SF1">
    <property type="entry name" value="MEMBRANE PROTEIN-RELATED"/>
    <property type="match status" value="1"/>
</dbReference>
<organism evidence="2 3">
    <name type="scientific">Tepidibacillus fermentans</name>
    <dbReference type="NCBI Taxonomy" id="1281767"/>
    <lineage>
        <taxon>Bacteria</taxon>
        <taxon>Bacillati</taxon>
        <taxon>Bacillota</taxon>
        <taxon>Bacilli</taxon>
        <taxon>Bacillales</taxon>
        <taxon>Bacillaceae</taxon>
        <taxon>Tepidibacillus</taxon>
    </lineage>
</organism>
<dbReference type="AlphaFoldDB" id="A0A4R3KJZ4"/>
<comment type="caution">
    <text evidence="2">The sequence shown here is derived from an EMBL/GenBank/DDBJ whole genome shotgun (WGS) entry which is preliminary data.</text>
</comment>
<gene>
    <name evidence="2" type="ORF">EDD72_10254</name>
</gene>
<feature type="transmembrane region" description="Helical" evidence="1">
    <location>
        <begin position="132"/>
        <end position="152"/>
    </location>
</feature>
<dbReference type="PANTHER" id="PTHR42867">
    <property type="entry name" value="MEMBRANE PROTEIN-RELATED"/>
    <property type="match status" value="1"/>
</dbReference>
<accession>A0A4R3KJZ4</accession>
<name>A0A4R3KJZ4_9BACI</name>
<keyword evidence="3" id="KW-1185">Reference proteome</keyword>
<protein>
    <submittedName>
        <fullName evidence="2">Uncharacterized protein YqhQ</fullName>
    </submittedName>
</protein>
<keyword evidence="1" id="KW-0812">Transmembrane</keyword>
<dbReference type="EMBL" id="SMAB01000002">
    <property type="protein sequence ID" value="TCS84014.1"/>
    <property type="molecule type" value="Genomic_DNA"/>
</dbReference>
<sequence length="299" mass="34211">MEGVMFTGKNVTVTAIRRKDQSIEYFTMKNIENKTLHQLKKIPFLRGIVALFQSIANGSKHLNFSAERFDVDTGEEIKQDNSKLTMILGVTLVGILSFIIGKLLFTALPAALAQILFGKMVPNQFVNNLIEGLIKILLLLIYILAIAATPFVKRLFQYHGAEHKVINTFEAGEELTVENVKKYSRFHYRCGSSFIVLTVIIGVVIYSIYNVFFPYHSIWDRVVQRIFLIPVVIGVSYEFLRFTNAVRDIPILKWLGLPGIWLQNFTTKEPDDRQIEVSIASFKRMRELDAKSDELLFIK</sequence>